<organism evidence="1 2">
    <name type="scientific">Gossypium tomentosum</name>
    <name type="common">Hawaiian cotton</name>
    <name type="synonym">Gossypium sandvicense</name>
    <dbReference type="NCBI Taxonomy" id="34277"/>
    <lineage>
        <taxon>Eukaryota</taxon>
        <taxon>Viridiplantae</taxon>
        <taxon>Streptophyta</taxon>
        <taxon>Embryophyta</taxon>
        <taxon>Tracheophyta</taxon>
        <taxon>Spermatophyta</taxon>
        <taxon>Magnoliopsida</taxon>
        <taxon>eudicotyledons</taxon>
        <taxon>Gunneridae</taxon>
        <taxon>Pentapetalae</taxon>
        <taxon>rosids</taxon>
        <taxon>malvids</taxon>
        <taxon>Malvales</taxon>
        <taxon>Malvaceae</taxon>
        <taxon>Malvoideae</taxon>
        <taxon>Gossypium</taxon>
    </lineage>
</organism>
<accession>A0A5D2KGF7</accession>
<keyword evidence="2" id="KW-1185">Reference proteome</keyword>
<dbReference type="AlphaFoldDB" id="A0A5D2KGF7"/>
<evidence type="ECO:0000313" key="1">
    <source>
        <dbReference type="EMBL" id="TYH65213.1"/>
    </source>
</evidence>
<dbReference type="EMBL" id="CM017628">
    <property type="protein sequence ID" value="TYH65213.1"/>
    <property type="molecule type" value="Genomic_DNA"/>
</dbReference>
<evidence type="ECO:0000313" key="2">
    <source>
        <dbReference type="Proteomes" id="UP000322667"/>
    </source>
</evidence>
<name>A0A5D2KGF7_GOSTO</name>
<reference evidence="1 2" key="1">
    <citation type="submission" date="2019-07" db="EMBL/GenBank/DDBJ databases">
        <title>WGS assembly of Gossypium tomentosum.</title>
        <authorList>
            <person name="Chen Z.J."/>
            <person name="Sreedasyam A."/>
            <person name="Ando A."/>
            <person name="Song Q."/>
            <person name="De L."/>
            <person name="Hulse-Kemp A."/>
            <person name="Ding M."/>
            <person name="Ye W."/>
            <person name="Kirkbride R."/>
            <person name="Jenkins J."/>
            <person name="Plott C."/>
            <person name="Lovell J."/>
            <person name="Lin Y.-M."/>
            <person name="Vaughn R."/>
            <person name="Liu B."/>
            <person name="Li W."/>
            <person name="Simpson S."/>
            <person name="Scheffler B."/>
            <person name="Saski C."/>
            <person name="Grover C."/>
            <person name="Hu G."/>
            <person name="Conover J."/>
            <person name="Carlson J."/>
            <person name="Shu S."/>
            <person name="Boston L."/>
            <person name="Williams M."/>
            <person name="Peterson D."/>
            <person name="Mcgee K."/>
            <person name="Jones D."/>
            <person name="Wendel J."/>
            <person name="Stelly D."/>
            <person name="Grimwood J."/>
            <person name="Schmutz J."/>
        </authorList>
    </citation>
    <scope>NUCLEOTIDE SEQUENCE [LARGE SCALE GENOMIC DNA]</scope>
    <source>
        <strain evidence="1">7179.01</strain>
    </source>
</reference>
<dbReference type="Proteomes" id="UP000322667">
    <property type="component" value="Chromosome D06"/>
</dbReference>
<sequence>MFCQSNFLIFGTSTTALSVKPIFSIIESIAIKPIPYFKQHTFFTLETRPQKLVHIHSLIIYVSIFFCCRKRS</sequence>
<proteinExistence type="predicted"/>
<protein>
    <submittedName>
        <fullName evidence="1">Uncharacterized protein</fullName>
    </submittedName>
</protein>
<gene>
    <name evidence="1" type="ORF">ES332_D06G040400v1</name>
</gene>